<organism evidence="3 4">
    <name type="scientific">Flavobacterium cheonanense</name>
    <dbReference type="NCBI Taxonomy" id="706183"/>
    <lineage>
        <taxon>Bacteria</taxon>
        <taxon>Pseudomonadati</taxon>
        <taxon>Bacteroidota</taxon>
        <taxon>Flavobacteriia</taxon>
        <taxon>Flavobacteriales</taxon>
        <taxon>Flavobacteriaceae</taxon>
        <taxon>Flavobacterium</taxon>
    </lineage>
</organism>
<comment type="caution">
    <text evidence="3">The sequence shown here is derived from an EMBL/GenBank/DDBJ whole genome shotgun (WGS) entry which is preliminary data.</text>
</comment>
<gene>
    <name evidence="3" type="ORF">GCM10022389_26750</name>
</gene>
<keyword evidence="1" id="KW-0812">Transmembrane</keyword>
<accession>A0ABP7W257</accession>
<sequence length="142" mass="16271">MKKRFLSTKNTFTIAILWGLVLFLITMLVLNLTKGNIPVAPIIIISLVTAFILWVLLDTRYVIKNNFLLYRSGPIRGRVDITKIKSIKRFSGLNVPVMLKPALDTKGFIVTYNQFDDLFISPKMSDIFIEEIKKINPKIEVI</sequence>
<protein>
    <recommendedName>
        <fullName evidence="2">Uncharacterized protein YyaB-like PH domain-containing protein</fullName>
    </recommendedName>
</protein>
<dbReference type="Proteomes" id="UP001500367">
    <property type="component" value="Unassembled WGS sequence"/>
</dbReference>
<evidence type="ECO:0000313" key="4">
    <source>
        <dbReference type="Proteomes" id="UP001500367"/>
    </source>
</evidence>
<dbReference type="EMBL" id="BAABCT010000009">
    <property type="protein sequence ID" value="GAA4079372.1"/>
    <property type="molecule type" value="Genomic_DNA"/>
</dbReference>
<evidence type="ECO:0000259" key="2">
    <source>
        <dbReference type="Pfam" id="PF06713"/>
    </source>
</evidence>
<keyword evidence="4" id="KW-1185">Reference proteome</keyword>
<feature type="transmembrane region" description="Helical" evidence="1">
    <location>
        <begin position="39"/>
        <end position="57"/>
    </location>
</feature>
<reference evidence="4" key="1">
    <citation type="journal article" date="2019" name="Int. J. Syst. Evol. Microbiol.">
        <title>The Global Catalogue of Microorganisms (GCM) 10K type strain sequencing project: providing services to taxonomists for standard genome sequencing and annotation.</title>
        <authorList>
            <consortium name="The Broad Institute Genomics Platform"/>
            <consortium name="The Broad Institute Genome Sequencing Center for Infectious Disease"/>
            <person name="Wu L."/>
            <person name="Ma J."/>
        </authorList>
    </citation>
    <scope>NUCLEOTIDE SEQUENCE [LARGE SCALE GENOMIC DNA]</scope>
    <source>
        <strain evidence="4">JCM 17069</strain>
    </source>
</reference>
<feature type="transmembrane region" description="Helical" evidence="1">
    <location>
        <begin position="12"/>
        <end position="33"/>
    </location>
</feature>
<evidence type="ECO:0000256" key="1">
    <source>
        <dbReference type="SAM" id="Phobius"/>
    </source>
</evidence>
<dbReference type="InterPro" id="IPR009589">
    <property type="entry name" value="PH_YyaB-like"/>
</dbReference>
<evidence type="ECO:0000313" key="3">
    <source>
        <dbReference type="EMBL" id="GAA4079372.1"/>
    </source>
</evidence>
<keyword evidence="1" id="KW-1133">Transmembrane helix</keyword>
<dbReference type="RefSeq" id="WP_344817176.1">
    <property type="nucleotide sequence ID" value="NZ_BAABCT010000009.1"/>
</dbReference>
<name>A0ABP7W257_9FLAO</name>
<feature type="domain" description="Uncharacterized protein YyaB-like PH" evidence="2">
    <location>
        <begin position="59"/>
        <end position="136"/>
    </location>
</feature>
<keyword evidence="1" id="KW-0472">Membrane</keyword>
<proteinExistence type="predicted"/>
<dbReference type="Pfam" id="PF06713">
    <property type="entry name" value="bPH_4"/>
    <property type="match status" value="1"/>
</dbReference>